<dbReference type="EMBL" id="UINC01130591">
    <property type="protein sequence ID" value="SVD11745.1"/>
    <property type="molecule type" value="Genomic_DNA"/>
</dbReference>
<proteinExistence type="predicted"/>
<feature type="non-terminal residue" evidence="2">
    <location>
        <position position="58"/>
    </location>
</feature>
<accession>A0A382SQI0</accession>
<evidence type="ECO:0000256" key="1">
    <source>
        <dbReference type="SAM" id="Phobius"/>
    </source>
</evidence>
<name>A0A382SQI0_9ZZZZ</name>
<feature type="transmembrane region" description="Helical" evidence="1">
    <location>
        <begin position="22"/>
        <end position="49"/>
    </location>
</feature>
<protein>
    <submittedName>
        <fullName evidence="2">Uncharacterized protein</fullName>
    </submittedName>
</protein>
<keyword evidence="1" id="KW-0812">Transmembrane</keyword>
<reference evidence="2" key="1">
    <citation type="submission" date="2018-05" db="EMBL/GenBank/DDBJ databases">
        <authorList>
            <person name="Lanie J.A."/>
            <person name="Ng W.-L."/>
            <person name="Kazmierczak K.M."/>
            <person name="Andrzejewski T.M."/>
            <person name="Davidsen T.M."/>
            <person name="Wayne K.J."/>
            <person name="Tettelin H."/>
            <person name="Glass J.I."/>
            <person name="Rusch D."/>
            <person name="Podicherti R."/>
            <person name="Tsui H.-C.T."/>
            <person name="Winkler M.E."/>
        </authorList>
    </citation>
    <scope>NUCLEOTIDE SEQUENCE</scope>
</reference>
<evidence type="ECO:0000313" key="2">
    <source>
        <dbReference type="EMBL" id="SVD11745.1"/>
    </source>
</evidence>
<sequence>MAIENLSGTRFRLPFWRQLGDWAPTGISIIFGYAVLFILYFPIVMLMILSFSGEPNTG</sequence>
<keyword evidence="1" id="KW-0472">Membrane</keyword>
<organism evidence="2">
    <name type="scientific">marine metagenome</name>
    <dbReference type="NCBI Taxonomy" id="408172"/>
    <lineage>
        <taxon>unclassified sequences</taxon>
        <taxon>metagenomes</taxon>
        <taxon>ecological metagenomes</taxon>
    </lineage>
</organism>
<dbReference type="AlphaFoldDB" id="A0A382SQI0"/>
<gene>
    <name evidence="2" type="ORF">METZ01_LOCUS364599</name>
</gene>
<keyword evidence="1" id="KW-1133">Transmembrane helix</keyword>